<evidence type="ECO:0000313" key="1">
    <source>
        <dbReference type="EMBL" id="ERF74933.1"/>
    </source>
</evidence>
<evidence type="ECO:0000313" key="2">
    <source>
        <dbReference type="Proteomes" id="UP000019373"/>
    </source>
</evidence>
<proteinExistence type="predicted"/>
<protein>
    <submittedName>
        <fullName evidence="1">Uncharacterized protein</fullName>
    </submittedName>
</protein>
<organism evidence="1 2">
    <name type="scientific">Endocarpon pusillum (strain Z07020 / HMAS-L-300199)</name>
    <name type="common">Lichen-forming fungus</name>
    <dbReference type="NCBI Taxonomy" id="1263415"/>
    <lineage>
        <taxon>Eukaryota</taxon>
        <taxon>Fungi</taxon>
        <taxon>Dikarya</taxon>
        <taxon>Ascomycota</taxon>
        <taxon>Pezizomycotina</taxon>
        <taxon>Eurotiomycetes</taxon>
        <taxon>Chaetothyriomycetidae</taxon>
        <taxon>Verrucariales</taxon>
        <taxon>Verrucariaceae</taxon>
        <taxon>Endocarpon</taxon>
    </lineage>
</organism>
<reference evidence="2" key="1">
    <citation type="journal article" date="2014" name="BMC Genomics">
        <title>Genome characteristics reveal the impact of lichenization on lichen-forming fungus Endocarpon pusillum Hedwig (Verrucariales, Ascomycota).</title>
        <authorList>
            <person name="Wang Y.-Y."/>
            <person name="Liu B."/>
            <person name="Zhang X.-Y."/>
            <person name="Zhou Q.-M."/>
            <person name="Zhang T."/>
            <person name="Li H."/>
            <person name="Yu Y.-F."/>
            <person name="Zhang X.-L."/>
            <person name="Hao X.-Y."/>
            <person name="Wang M."/>
            <person name="Wang L."/>
            <person name="Wei J.-C."/>
        </authorList>
    </citation>
    <scope>NUCLEOTIDE SEQUENCE [LARGE SCALE GENOMIC DNA]</scope>
    <source>
        <strain evidence="2">Z07020 / HMAS-L-300199</strain>
    </source>
</reference>
<dbReference type="GeneID" id="19240094"/>
<gene>
    <name evidence="1" type="ORF">EPUS_05141</name>
</gene>
<name>U1GRD0_ENDPU</name>
<dbReference type="HOGENOM" id="CLU_1992616_0_0_1"/>
<dbReference type="OrthoDB" id="4363080at2759"/>
<dbReference type="AlphaFoldDB" id="U1GRD0"/>
<dbReference type="EMBL" id="KE720846">
    <property type="protein sequence ID" value="ERF74933.1"/>
    <property type="molecule type" value="Genomic_DNA"/>
</dbReference>
<dbReference type="Proteomes" id="UP000019373">
    <property type="component" value="Unassembled WGS sequence"/>
</dbReference>
<accession>U1GRD0</accession>
<sequence>MPGAIHQFIARKVNHLIETQLVTIKETSNGPTKQLIQDIEQLASRRIQLYGASNHCESDGQFLLKGSYFPGVVPEMAYSEGFISLQTKAEDLIVGSSGHTQLVIGLETGNKQSYKSRLGDQILFD</sequence>
<dbReference type="RefSeq" id="XP_007787708.1">
    <property type="nucleotide sequence ID" value="XM_007789518.1"/>
</dbReference>
<keyword evidence="2" id="KW-1185">Reference proteome</keyword>